<name>A0A9W8AJE6_9FUNG</name>
<dbReference type="GO" id="GO:0000978">
    <property type="term" value="F:RNA polymerase II cis-regulatory region sequence-specific DNA binding"/>
    <property type="evidence" value="ECO:0007669"/>
    <property type="project" value="TreeGrafter"/>
</dbReference>
<dbReference type="PROSITE" id="PS50157">
    <property type="entry name" value="ZINC_FINGER_C2H2_2"/>
    <property type="match status" value="2"/>
</dbReference>
<evidence type="ECO:0000256" key="6">
    <source>
        <dbReference type="SAM" id="MobiDB-lite"/>
    </source>
</evidence>
<evidence type="ECO:0000313" key="8">
    <source>
        <dbReference type="EMBL" id="KAJ1928263.1"/>
    </source>
</evidence>
<dbReference type="GO" id="GO:0005667">
    <property type="term" value="C:transcription regulator complex"/>
    <property type="evidence" value="ECO:0007669"/>
    <property type="project" value="TreeGrafter"/>
</dbReference>
<dbReference type="EMBL" id="JANBPT010000081">
    <property type="protein sequence ID" value="KAJ1928263.1"/>
    <property type="molecule type" value="Genomic_DNA"/>
</dbReference>
<dbReference type="GO" id="GO:0000981">
    <property type="term" value="F:DNA-binding transcription factor activity, RNA polymerase II-specific"/>
    <property type="evidence" value="ECO:0007669"/>
    <property type="project" value="TreeGrafter"/>
</dbReference>
<dbReference type="FunFam" id="3.30.160.60:FF:000125">
    <property type="entry name" value="Putative zinc finger protein 143"/>
    <property type="match status" value="1"/>
</dbReference>
<dbReference type="Pfam" id="PF00096">
    <property type="entry name" value="zf-C2H2"/>
    <property type="match status" value="1"/>
</dbReference>
<sequence>MLSQALAHRSASHKEMKHPFLTNDQINQAQRYMSSESHMAVSPYHTNFNHAAYSPMFPGDHGTSSTPAGMYTTSQGLSLPTSGAPATSMGLMPAGLAVTQSLSAPMMLSASVGGQPMSNQHSGNVRLFHGSATLGPSLPTAKNPASPPHPSPANPYETDSHGSPSVMFSQGNFVALPYQQVMAHQGHTLSSPTENSFVPYPSMEPRMEGMSAQYPGSFNFPYELQPPMVNPSMSFSSDYSASSRDSTDNFPGHTASIVHNGLGSEFSGTVSSTAGVSAGYLHESMNGTAENDFPAGGGTLANGGRRRKRGADAIATSAEGRTRRGGRSKCKGPRDPKEKRFVCDVEGCGDRFNRAEHVQRHYKSVHLKVKPFACPVVGCGKSFSRTDNLTQHRRTHEKPKKMNKEREFHTSFVNPSLDVQAKQVQASVHHPHLHRVDHAVQAQNPYLHFSDGGQC</sequence>
<keyword evidence="1" id="KW-0479">Metal-binding</keyword>
<feature type="domain" description="C2H2-type" evidence="7">
    <location>
        <begin position="341"/>
        <end position="371"/>
    </location>
</feature>
<keyword evidence="4" id="KW-0862">Zinc</keyword>
<dbReference type="Proteomes" id="UP001150569">
    <property type="component" value="Unassembled WGS sequence"/>
</dbReference>
<evidence type="ECO:0000256" key="5">
    <source>
        <dbReference type="PROSITE-ProRule" id="PRU00042"/>
    </source>
</evidence>
<feature type="domain" description="C2H2-type" evidence="7">
    <location>
        <begin position="372"/>
        <end position="401"/>
    </location>
</feature>
<dbReference type="SUPFAM" id="SSF57667">
    <property type="entry name" value="beta-beta-alpha zinc fingers"/>
    <property type="match status" value="1"/>
</dbReference>
<evidence type="ECO:0000256" key="1">
    <source>
        <dbReference type="ARBA" id="ARBA00022723"/>
    </source>
</evidence>
<keyword evidence="2" id="KW-0677">Repeat</keyword>
<dbReference type="AlphaFoldDB" id="A0A9W8AJE6"/>
<organism evidence="8 9">
    <name type="scientific">Tieghemiomyces parasiticus</name>
    <dbReference type="NCBI Taxonomy" id="78921"/>
    <lineage>
        <taxon>Eukaryota</taxon>
        <taxon>Fungi</taxon>
        <taxon>Fungi incertae sedis</taxon>
        <taxon>Zoopagomycota</taxon>
        <taxon>Kickxellomycotina</taxon>
        <taxon>Dimargaritomycetes</taxon>
        <taxon>Dimargaritales</taxon>
        <taxon>Dimargaritaceae</taxon>
        <taxon>Tieghemiomyces</taxon>
    </lineage>
</organism>
<evidence type="ECO:0000256" key="3">
    <source>
        <dbReference type="ARBA" id="ARBA00022771"/>
    </source>
</evidence>
<proteinExistence type="predicted"/>
<reference evidence="8" key="1">
    <citation type="submission" date="2022-07" db="EMBL/GenBank/DDBJ databases">
        <title>Phylogenomic reconstructions and comparative analyses of Kickxellomycotina fungi.</title>
        <authorList>
            <person name="Reynolds N.K."/>
            <person name="Stajich J.E."/>
            <person name="Barry K."/>
            <person name="Grigoriev I.V."/>
            <person name="Crous P."/>
            <person name="Smith M.E."/>
        </authorList>
    </citation>
    <scope>NUCLEOTIDE SEQUENCE</scope>
    <source>
        <strain evidence="8">RSA 861</strain>
    </source>
</reference>
<dbReference type="InterPro" id="IPR013087">
    <property type="entry name" value="Znf_C2H2_type"/>
</dbReference>
<dbReference type="InterPro" id="IPR036236">
    <property type="entry name" value="Znf_C2H2_sf"/>
</dbReference>
<dbReference type="PROSITE" id="PS00028">
    <property type="entry name" value="ZINC_FINGER_C2H2_1"/>
    <property type="match status" value="2"/>
</dbReference>
<evidence type="ECO:0000259" key="7">
    <source>
        <dbReference type="PROSITE" id="PS50157"/>
    </source>
</evidence>
<dbReference type="SMART" id="SM00355">
    <property type="entry name" value="ZnF_C2H2"/>
    <property type="match status" value="2"/>
</dbReference>
<evidence type="ECO:0000313" key="9">
    <source>
        <dbReference type="Proteomes" id="UP001150569"/>
    </source>
</evidence>
<evidence type="ECO:0000256" key="4">
    <source>
        <dbReference type="ARBA" id="ARBA00022833"/>
    </source>
</evidence>
<feature type="region of interest" description="Disordered" evidence="6">
    <location>
        <begin position="287"/>
        <end position="336"/>
    </location>
</feature>
<dbReference type="PANTHER" id="PTHR14003">
    <property type="entry name" value="TRANSCRIPTIONAL REPRESSOR PROTEIN YY"/>
    <property type="match status" value="1"/>
</dbReference>
<protein>
    <recommendedName>
        <fullName evidence="7">C2H2-type domain-containing protein</fullName>
    </recommendedName>
</protein>
<dbReference type="Gene3D" id="3.30.160.60">
    <property type="entry name" value="Classic Zinc Finger"/>
    <property type="match status" value="2"/>
</dbReference>
<keyword evidence="3 5" id="KW-0863">Zinc-finger</keyword>
<accession>A0A9W8AJE6</accession>
<dbReference type="GO" id="GO:0000785">
    <property type="term" value="C:chromatin"/>
    <property type="evidence" value="ECO:0007669"/>
    <property type="project" value="TreeGrafter"/>
</dbReference>
<dbReference type="PANTHER" id="PTHR14003:SF19">
    <property type="entry name" value="YY2 TRANSCRIPTION FACTOR"/>
    <property type="match status" value="1"/>
</dbReference>
<feature type="region of interest" description="Disordered" evidence="6">
    <location>
        <begin position="128"/>
        <end position="164"/>
    </location>
</feature>
<comment type="caution">
    <text evidence="8">The sequence shown here is derived from an EMBL/GenBank/DDBJ whole genome shotgun (WGS) entry which is preliminary data.</text>
</comment>
<dbReference type="GO" id="GO:0008270">
    <property type="term" value="F:zinc ion binding"/>
    <property type="evidence" value="ECO:0007669"/>
    <property type="project" value="UniProtKB-KW"/>
</dbReference>
<gene>
    <name evidence="8" type="ORF">IWQ60_002208</name>
</gene>
<evidence type="ECO:0000256" key="2">
    <source>
        <dbReference type="ARBA" id="ARBA00022737"/>
    </source>
</evidence>
<keyword evidence="9" id="KW-1185">Reference proteome</keyword>
<dbReference type="GO" id="GO:0031519">
    <property type="term" value="C:PcG protein complex"/>
    <property type="evidence" value="ECO:0007669"/>
    <property type="project" value="TreeGrafter"/>
</dbReference>
<dbReference type="OrthoDB" id="654211at2759"/>